<name>A0A183ETR1_9BILA</name>
<sequence>LQSVAVRWRMTLSTQQATSYSSERLGQCPQDEINISDYKTVARVDCKGSRKKPVEHAAWYRSDC</sequence>
<proteinExistence type="predicted"/>
<protein>
    <submittedName>
        <fullName evidence="1">Thyroglobulin type-1 domain-containing protein</fullName>
    </submittedName>
</protein>
<dbReference type="AlphaFoldDB" id="A0A183ETR1"/>
<organism evidence="1">
    <name type="scientific">Gongylonema pulchrum</name>
    <dbReference type="NCBI Taxonomy" id="637853"/>
    <lineage>
        <taxon>Eukaryota</taxon>
        <taxon>Metazoa</taxon>
        <taxon>Ecdysozoa</taxon>
        <taxon>Nematoda</taxon>
        <taxon>Chromadorea</taxon>
        <taxon>Rhabditida</taxon>
        <taxon>Spirurina</taxon>
        <taxon>Spiruromorpha</taxon>
        <taxon>Spiruroidea</taxon>
        <taxon>Gongylonematidae</taxon>
        <taxon>Gongylonema</taxon>
    </lineage>
</organism>
<accession>A0A183ETR1</accession>
<reference evidence="1" key="1">
    <citation type="submission" date="2016-06" db="UniProtKB">
        <authorList>
            <consortium name="WormBaseParasite"/>
        </authorList>
    </citation>
    <scope>IDENTIFICATION</scope>
</reference>
<dbReference type="WBParaSite" id="GPUH_0002438201-mRNA-1">
    <property type="protein sequence ID" value="GPUH_0002438201-mRNA-1"/>
    <property type="gene ID" value="GPUH_0002438201"/>
</dbReference>
<evidence type="ECO:0000313" key="1">
    <source>
        <dbReference type="WBParaSite" id="GPUH_0002438201-mRNA-1"/>
    </source>
</evidence>